<dbReference type="InterPro" id="IPR050098">
    <property type="entry name" value="TFPI/VKTCI-like"/>
</dbReference>
<dbReference type="SMART" id="SM00131">
    <property type="entry name" value="KU"/>
    <property type="match status" value="1"/>
</dbReference>
<dbReference type="GO" id="GO:0005615">
    <property type="term" value="C:extracellular space"/>
    <property type="evidence" value="ECO:0007669"/>
    <property type="project" value="TreeGrafter"/>
</dbReference>
<dbReference type="Gene3D" id="4.10.410.10">
    <property type="entry name" value="Pancreatic trypsin inhibitor Kunitz domain"/>
    <property type="match status" value="1"/>
</dbReference>
<feature type="domain" description="BPTI/Kunitz inhibitor" evidence="5">
    <location>
        <begin position="26"/>
        <end position="80"/>
    </location>
</feature>
<accession>A0A224Y4P0</accession>
<feature type="chain" id="PRO_5012804660" evidence="4">
    <location>
        <begin position="20"/>
        <end position="127"/>
    </location>
</feature>
<keyword evidence="3" id="KW-1015">Disulfide bond</keyword>
<dbReference type="InterPro" id="IPR002223">
    <property type="entry name" value="Kunitz_BPTI"/>
</dbReference>
<dbReference type="SUPFAM" id="SSF57362">
    <property type="entry name" value="BPTI-like"/>
    <property type="match status" value="1"/>
</dbReference>
<dbReference type="EMBL" id="GFPF01000519">
    <property type="protein sequence ID" value="MAA11665.1"/>
    <property type="molecule type" value="Transcribed_RNA"/>
</dbReference>
<dbReference type="GO" id="GO:0004867">
    <property type="term" value="F:serine-type endopeptidase inhibitor activity"/>
    <property type="evidence" value="ECO:0007669"/>
    <property type="project" value="UniProtKB-KW"/>
</dbReference>
<dbReference type="InterPro" id="IPR036880">
    <property type="entry name" value="Kunitz_BPTI_sf"/>
</dbReference>
<evidence type="ECO:0000313" key="6">
    <source>
        <dbReference type="EMBL" id="MAA11665.1"/>
    </source>
</evidence>
<evidence type="ECO:0000256" key="2">
    <source>
        <dbReference type="ARBA" id="ARBA00022900"/>
    </source>
</evidence>
<name>A0A224Y4P0_9ACAR</name>
<evidence type="ECO:0000256" key="1">
    <source>
        <dbReference type="ARBA" id="ARBA00022690"/>
    </source>
</evidence>
<dbReference type="Pfam" id="PF00014">
    <property type="entry name" value="Kunitz_BPTI"/>
    <property type="match status" value="1"/>
</dbReference>
<evidence type="ECO:0000256" key="4">
    <source>
        <dbReference type="SAM" id="SignalP"/>
    </source>
</evidence>
<dbReference type="PANTHER" id="PTHR10083">
    <property type="entry name" value="KUNITZ-TYPE PROTEASE INHIBITOR-RELATED"/>
    <property type="match status" value="1"/>
</dbReference>
<evidence type="ECO:0000256" key="3">
    <source>
        <dbReference type="ARBA" id="ARBA00023157"/>
    </source>
</evidence>
<evidence type="ECO:0000259" key="5">
    <source>
        <dbReference type="PROSITE" id="PS50279"/>
    </source>
</evidence>
<organism evidence="6">
    <name type="scientific">Rhipicephalus zambeziensis</name>
    <dbReference type="NCBI Taxonomy" id="60191"/>
    <lineage>
        <taxon>Eukaryota</taxon>
        <taxon>Metazoa</taxon>
        <taxon>Ecdysozoa</taxon>
        <taxon>Arthropoda</taxon>
        <taxon>Chelicerata</taxon>
        <taxon>Arachnida</taxon>
        <taxon>Acari</taxon>
        <taxon>Parasitiformes</taxon>
        <taxon>Ixodida</taxon>
        <taxon>Ixodoidea</taxon>
        <taxon>Ixodidae</taxon>
        <taxon>Rhipicephalinae</taxon>
        <taxon>Rhipicephalus</taxon>
        <taxon>Rhipicephalus</taxon>
    </lineage>
</organism>
<sequence>MYFLTAAVFTLNVIVLSEGKAVKGPCHVPYKEAKGMCSSGDWTESWGYNSTTEQCVMFWDSPCLNNKNKFATVKDCLTTCNRDSGCLKEPKRQLFPIYETFYFNATAKKCIKRRTTKKVNQSEEEPI</sequence>
<dbReference type="AlphaFoldDB" id="A0A224Y4P0"/>
<protein>
    <submittedName>
        <fullName evidence="6">Pancreatic trypsin inhibitor</fullName>
    </submittedName>
</protein>
<dbReference type="PANTHER" id="PTHR10083:SF374">
    <property type="entry name" value="BPTI_KUNITZ INHIBITOR DOMAIN-CONTAINING PROTEIN"/>
    <property type="match status" value="1"/>
</dbReference>
<reference evidence="6" key="1">
    <citation type="journal article" date="2017" name="Parasit. Vectors">
        <title>Sialotranscriptomics of Rhipicephalus zambeziensis reveals intricate expression profiles of secretory proteins and suggests tight temporal transcriptional regulation during blood-feeding.</title>
        <authorList>
            <person name="de Castro M.H."/>
            <person name="de Klerk D."/>
            <person name="Pienaar R."/>
            <person name="Rees D.J.G."/>
            <person name="Mans B.J."/>
        </authorList>
    </citation>
    <scope>NUCLEOTIDE SEQUENCE</scope>
    <source>
        <tissue evidence="6">Salivary glands</tissue>
    </source>
</reference>
<proteinExistence type="predicted"/>
<keyword evidence="2" id="KW-0722">Serine protease inhibitor</keyword>
<keyword evidence="1" id="KW-0646">Protease inhibitor</keyword>
<keyword evidence="4" id="KW-0732">Signal</keyword>
<dbReference type="PROSITE" id="PS50279">
    <property type="entry name" value="BPTI_KUNITZ_2"/>
    <property type="match status" value="1"/>
</dbReference>
<feature type="signal peptide" evidence="4">
    <location>
        <begin position="1"/>
        <end position="19"/>
    </location>
</feature>